<dbReference type="Gene3D" id="1.10.10.10">
    <property type="entry name" value="Winged helix-like DNA-binding domain superfamily/Winged helix DNA-binding domain"/>
    <property type="match status" value="1"/>
</dbReference>
<dbReference type="SMART" id="SM00419">
    <property type="entry name" value="HTH_CRP"/>
    <property type="match status" value="1"/>
</dbReference>
<accession>A0A254PYE0</accession>
<dbReference type="PANTHER" id="PTHR24567:SF75">
    <property type="entry name" value="FUMARATE AND NITRATE REDUCTION REGULATORY PROTEIN"/>
    <property type="match status" value="1"/>
</dbReference>
<evidence type="ECO:0000256" key="2">
    <source>
        <dbReference type="ARBA" id="ARBA00023125"/>
    </source>
</evidence>
<dbReference type="EMBL" id="NGUO01000011">
    <property type="protein sequence ID" value="OWS71278.1"/>
    <property type="molecule type" value="Genomic_DNA"/>
</dbReference>
<dbReference type="FunFam" id="1.10.10.10:FF:000028">
    <property type="entry name" value="Fumarate/nitrate reduction transcriptional regulator Fnr"/>
    <property type="match status" value="1"/>
</dbReference>
<keyword evidence="1" id="KW-0805">Transcription regulation</keyword>
<dbReference type="CDD" id="cd00038">
    <property type="entry name" value="CAP_ED"/>
    <property type="match status" value="1"/>
</dbReference>
<evidence type="ECO:0000259" key="4">
    <source>
        <dbReference type="PROSITE" id="PS50042"/>
    </source>
</evidence>
<dbReference type="Gene3D" id="2.60.120.10">
    <property type="entry name" value="Jelly Rolls"/>
    <property type="match status" value="1"/>
</dbReference>
<protein>
    <submittedName>
        <fullName evidence="6">Transcriptional regulator</fullName>
    </submittedName>
</protein>
<dbReference type="PANTHER" id="PTHR24567">
    <property type="entry name" value="CRP FAMILY TRANSCRIPTIONAL REGULATORY PROTEIN"/>
    <property type="match status" value="1"/>
</dbReference>
<dbReference type="GO" id="GO:0005829">
    <property type="term" value="C:cytosol"/>
    <property type="evidence" value="ECO:0007669"/>
    <property type="project" value="TreeGrafter"/>
</dbReference>
<feature type="domain" description="HTH crp-type" evidence="5">
    <location>
        <begin position="157"/>
        <end position="230"/>
    </location>
</feature>
<organism evidence="6 7">
    <name type="scientific">Polynucleobacter aenigmaticus</name>
    <dbReference type="NCBI Taxonomy" id="1743164"/>
    <lineage>
        <taxon>Bacteria</taxon>
        <taxon>Pseudomonadati</taxon>
        <taxon>Pseudomonadota</taxon>
        <taxon>Betaproteobacteria</taxon>
        <taxon>Burkholderiales</taxon>
        <taxon>Burkholderiaceae</taxon>
        <taxon>Polynucleobacter</taxon>
    </lineage>
</organism>
<dbReference type="InterPro" id="IPR036390">
    <property type="entry name" value="WH_DNA-bd_sf"/>
</dbReference>
<dbReference type="Proteomes" id="UP000198104">
    <property type="component" value="Unassembled WGS sequence"/>
</dbReference>
<gene>
    <name evidence="6" type="ORF">CBI30_07475</name>
</gene>
<dbReference type="SUPFAM" id="SSF46785">
    <property type="entry name" value="Winged helix' DNA-binding domain"/>
    <property type="match status" value="1"/>
</dbReference>
<evidence type="ECO:0000313" key="6">
    <source>
        <dbReference type="EMBL" id="OWS71278.1"/>
    </source>
</evidence>
<dbReference type="SUPFAM" id="SSF51206">
    <property type="entry name" value="cAMP-binding domain-like"/>
    <property type="match status" value="1"/>
</dbReference>
<dbReference type="Pfam" id="PF00027">
    <property type="entry name" value="cNMP_binding"/>
    <property type="match status" value="1"/>
</dbReference>
<reference evidence="6 7" key="1">
    <citation type="submission" date="2017-05" db="EMBL/GenBank/DDBJ databases">
        <title>Polynucleobacter sp. MWH-K35W1 isolated from the permanently anoxic monimolimnion of a meromictic lake.</title>
        <authorList>
            <person name="Hahn M.W."/>
        </authorList>
    </citation>
    <scope>NUCLEOTIDE SEQUENCE [LARGE SCALE GENOMIC DNA]</scope>
    <source>
        <strain evidence="6 7">MWH-K35W1</strain>
    </source>
</reference>
<dbReference type="Pfam" id="PF13545">
    <property type="entry name" value="HTH_Crp_2"/>
    <property type="match status" value="1"/>
</dbReference>
<evidence type="ECO:0000259" key="5">
    <source>
        <dbReference type="PROSITE" id="PS51063"/>
    </source>
</evidence>
<dbReference type="OrthoDB" id="7643467at2"/>
<dbReference type="InterPro" id="IPR014710">
    <property type="entry name" value="RmlC-like_jellyroll"/>
</dbReference>
<dbReference type="PROSITE" id="PS51063">
    <property type="entry name" value="HTH_CRP_2"/>
    <property type="match status" value="1"/>
</dbReference>
<dbReference type="InterPro" id="IPR018490">
    <property type="entry name" value="cNMP-bd_dom_sf"/>
</dbReference>
<dbReference type="InterPro" id="IPR000595">
    <property type="entry name" value="cNMP-bd_dom"/>
</dbReference>
<keyword evidence="3" id="KW-0804">Transcription</keyword>
<name>A0A254PYE0_9BURK</name>
<sequence>MDMLSTARLGMGCSTCVLTQFCLPAGIAIEGLPRVDDMVKERIHLKKGEYLYRQGEEFNSIFSVRFGSIKTEYSLVNGRHQVMGFYLPGEVLGLEGIDESSYQSNAITLEDSEICMIPFAEFQALTTQIPALQGQFHRILSRGLTQDQRHFLNLGSLYAIERLAGFLIHLSLRLALRGYQDRQFILPMGREEIASYLGVKIETISRALTRFSDAGLIQIHQRFITLVDMGGLYDIAGQAKPGYLYLSEAA</sequence>
<keyword evidence="2" id="KW-0238">DNA-binding</keyword>
<dbReference type="SMART" id="SM00100">
    <property type="entry name" value="cNMP"/>
    <property type="match status" value="1"/>
</dbReference>
<dbReference type="InterPro" id="IPR012318">
    <property type="entry name" value="HTH_CRP"/>
</dbReference>
<evidence type="ECO:0000313" key="7">
    <source>
        <dbReference type="Proteomes" id="UP000198104"/>
    </source>
</evidence>
<feature type="domain" description="Cyclic nucleotide-binding" evidence="4">
    <location>
        <begin position="23"/>
        <end position="93"/>
    </location>
</feature>
<dbReference type="CDD" id="cd00092">
    <property type="entry name" value="HTH_CRP"/>
    <property type="match status" value="1"/>
</dbReference>
<evidence type="ECO:0000256" key="3">
    <source>
        <dbReference type="ARBA" id="ARBA00023163"/>
    </source>
</evidence>
<evidence type="ECO:0000256" key="1">
    <source>
        <dbReference type="ARBA" id="ARBA00023015"/>
    </source>
</evidence>
<keyword evidence="7" id="KW-1185">Reference proteome</keyword>
<dbReference type="PRINTS" id="PR00034">
    <property type="entry name" value="HTHCRP"/>
</dbReference>
<proteinExistence type="predicted"/>
<dbReference type="GO" id="GO:0003700">
    <property type="term" value="F:DNA-binding transcription factor activity"/>
    <property type="evidence" value="ECO:0007669"/>
    <property type="project" value="TreeGrafter"/>
</dbReference>
<dbReference type="AlphaFoldDB" id="A0A254PYE0"/>
<dbReference type="InterPro" id="IPR036388">
    <property type="entry name" value="WH-like_DNA-bd_sf"/>
</dbReference>
<dbReference type="PROSITE" id="PS50042">
    <property type="entry name" value="CNMP_BINDING_3"/>
    <property type="match status" value="1"/>
</dbReference>
<dbReference type="GO" id="GO:0003677">
    <property type="term" value="F:DNA binding"/>
    <property type="evidence" value="ECO:0007669"/>
    <property type="project" value="UniProtKB-KW"/>
</dbReference>
<dbReference type="InterPro" id="IPR050397">
    <property type="entry name" value="Env_Response_Regulators"/>
</dbReference>
<comment type="caution">
    <text evidence="6">The sequence shown here is derived from an EMBL/GenBank/DDBJ whole genome shotgun (WGS) entry which is preliminary data.</text>
</comment>